<dbReference type="Gene3D" id="3.40.710.10">
    <property type="entry name" value="DD-peptidase/beta-lactamase superfamily"/>
    <property type="match status" value="1"/>
</dbReference>
<evidence type="ECO:0000313" key="4">
    <source>
        <dbReference type="Proteomes" id="UP001303236"/>
    </source>
</evidence>
<keyword evidence="4" id="KW-1185">Reference proteome</keyword>
<evidence type="ECO:0000256" key="1">
    <source>
        <dbReference type="SAM" id="MobiDB-lite"/>
    </source>
</evidence>
<sequence>MPAREGGGADTRRDTDALLRHVEAERSRHGIPGLALAVVDGTGVLHAQGFGRTDAQDEAEDVSAATLFRLGSVTKPLTATAVLRLHDRGVMDLDRPVVDVLPALADCGYPAVERITTRMLLGHTAGLPHDFFPTGGGDPADLPGVVLRLLRTYGPVAPPGTAYSYSNPGYDLAGAVAATAAGTPFPQLVDELVLRPLDMASTTFDPAVAMTRPLALGHRYGADGTPVVERQVADNVAHYPSGFALSNALDMGRFVAAHLGAATGRPDRLLTEESQRLMRTAHARLFLPDDTESTLGLHRWRWQGHPVLGHVGDICGYGAWLAMLPDRRTGAVLLANARPPGFDGMSLVHRLLAAYTPGPARPAPDPAARSGDREQRANAYPRGGAGVFVGQATGLVRLAEEAGRLTAEINGRRLRLRPAGNGRFEGGGAGDGPLVSLGFPGTGPDRAAHVMVDGELCERFDESLLATPDPADLARYAGTYARLDEVTVFVRDGQLYLYSQEDLREFRCLPLTRTMFAFEGGVIDFMVDETGEARAIRARNAVTLHRSDARPCADATAGAGR</sequence>
<reference evidence="3 4" key="1">
    <citation type="submission" date="2023-09" db="EMBL/GenBank/DDBJ databases">
        <title>Genome completion map analysis of the actinomycetes C11-1.</title>
        <authorList>
            <person name="Qin P."/>
            <person name="Guan P."/>
        </authorList>
    </citation>
    <scope>NUCLEOTIDE SEQUENCE [LARGE SCALE GENOMIC DNA]</scope>
    <source>
        <strain evidence="3 4">C11-1</strain>
    </source>
</reference>
<dbReference type="PANTHER" id="PTHR46825:SF8">
    <property type="entry name" value="BETA-LACTAMASE-RELATED"/>
    <property type="match status" value="1"/>
</dbReference>
<dbReference type="Pfam" id="PF00144">
    <property type="entry name" value="Beta-lactamase"/>
    <property type="match status" value="1"/>
</dbReference>
<dbReference type="InterPro" id="IPR050491">
    <property type="entry name" value="AmpC-like"/>
</dbReference>
<dbReference type="EC" id="3.1.1.103" evidence="3"/>
<protein>
    <submittedName>
        <fullName evidence="3">Serine hydrolase domain-containing protein</fullName>
        <ecNumber evidence="3">3.1.1.103</ecNumber>
    </submittedName>
</protein>
<keyword evidence="3" id="KW-0378">Hydrolase</keyword>
<dbReference type="InterPro" id="IPR001466">
    <property type="entry name" value="Beta-lactam-related"/>
</dbReference>
<organism evidence="3 4">
    <name type="scientific">Streptomyces durocortorensis</name>
    <dbReference type="NCBI Taxonomy" id="2811104"/>
    <lineage>
        <taxon>Bacteria</taxon>
        <taxon>Bacillati</taxon>
        <taxon>Actinomycetota</taxon>
        <taxon>Actinomycetes</taxon>
        <taxon>Kitasatosporales</taxon>
        <taxon>Streptomycetaceae</taxon>
        <taxon>Streptomyces</taxon>
    </lineage>
</organism>
<dbReference type="Proteomes" id="UP001303236">
    <property type="component" value="Chromosome"/>
</dbReference>
<feature type="domain" description="Beta-lactamase-related" evidence="2">
    <location>
        <begin position="21"/>
        <end position="346"/>
    </location>
</feature>
<dbReference type="GO" id="GO:0016787">
    <property type="term" value="F:hydrolase activity"/>
    <property type="evidence" value="ECO:0007669"/>
    <property type="project" value="UniProtKB-KW"/>
</dbReference>
<name>A0ABY9W762_9ACTN</name>
<evidence type="ECO:0000313" key="3">
    <source>
        <dbReference type="EMBL" id="WNF31042.1"/>
    </source>
</evidence>
<dbReference type="InterPro" id="IPR012338">
    <property type="entry name" value="Beta-lactam/transpept-like"/>
</dbReference>
<feature type="region of interest" description="Disordered" evidence="1">
    <location>
        <begin position="358"/>
        <end position="382"/>
    </location>
</feature>
<gene>
    <name evidence="3" type="ORF">RI138_31755</name>
</gene>
<dbReference type="PANTHER" id="PTHR46825">
    <property type="entry name" value="D-ALANYL-D-ALANINE-CARBOXYPEPTIDASE/ENDOPEPTIDASE AMPH"/>
    <property type="match status" value="1"/>
</dbReference>
<dbReference type="SUPFAM" id="SSF56601">
    <property type="entry name" value="beta-lactamase/transpeptidase-like"/>
    <property type="match status" value="1"/>
</dbReference>
<evidence type="ECO:0000259" key="2">
    <source>
        <dbReference type="Pfam" id="PF00144"/>
    </source>
</evidence>
<dbReference type="EMBL" id="CP134500">
    <property type="protein sequence ID" value="WNF31042.1"/>
    <property type="molecule type" value="Genomic_DNA"/>
</dbReference>
<accession>A0ABY9W762</accession>
<proteinExistence type="predicted"/>